<feature type="domain" description="6-phosphogluconate dehydrogenase NADP-binding" evidence="11">
    <location>
        <begin position="8"/>
        <end position="167"/>
    </location>
</feature>
<keyword evidence="2 13" id="KW-0560">Oxidoreductase</keyword>
<evidence type="ECO:0000313" key="14">
    <source>
        <dbReference type="Proteomes" id="UP001453229"/>
    </source>
</evidence>
<dbReference type="InterPro" id="IPR029154">
    <property type="entry name" value="HIBADH-like_NADP-bd"/>
</dbReference>
<keyword evidence="1" id="KW-0521">NADP</keyword>
<dbReference type="InterPro" id="IPR013328">
    <property type="entry name" value="6PGD_dom2"/>
</dbReference>
<dbReference type="InterPro" id="IPR050006">
    <property type="entry name" value="LtnD"/>
</dbReference>
<comment type="similarity">
    <text evidence="6">Belongs to the HIBADH-related family. L-threonate dehydrogenase subfamily.</text>
</comment>
<dbReference type="InterPro" id="IPR008927">
    <property type="entry name" value="6-PGluconate_DH-like_C_sf"/>
</dbReference>
<proteinExistence type="inferred from homology"/>
<dbReference type="NCBIfam" id="NF043037">
    <property type="entry name" value="ThreonDh"/>
    <property type="match status" value="1"/>
</dbReference>
<dbReference type="EC" id="1.1.1.411" evidence="7"/>
<reference evidence="13 14" key="1">
    <citation type="submission" date="2024-04" db="EMBL/GenBank/DDBJ databases">
        <title>Salinicola lusitanus LLJ914,a marine bacterium isolated from the Okinawa Trough.</title>
        <authorList>
            <person name="Li J."/>
        </authorList>
    </citation>
    <scope>NUCLEOTIDE SEQUENCE [LARGE SCALE GENOMIC DNA]</scope>
    <source>
        <strain evidence="13 14">LLJ914</strain>
    </source>
</reference>
<evidence type="ECO:0000256" key="5">
    <source>
        <dbReference type="ARBA" id="ARBA00037062"/>
    </source>
</evidence>
<dbReference type="InterPro" id="IPR002204">
    <property type="entry name" value="3-OH-isobutyrate_DH-rel_CS"/>
</dbReference>
<dbReference type="PROSITE" id="PS00895">
    <property type="entry name" value="3_HYDROXYISOBUT_DH"/>
    <property type="match status" value="1"/>
</dbReference>
<gene>
    <name evidence="13" type="primary">ltnD</name>
    <name evidence="13" type="ORF">AAGT95_05025</name>
</gene>
<dbReference type="PIRSF" id="PIRSF000103">
    <property type="entry name" value="HIBADH"/>
    <property type="match status" value="1"/>
</dbReference>
<organism evidence="13 14">
    <name type="scientific">Salinicola lusitanus</name>
    <dbReference type="NCBI Taxonomy" id="1949085"/>
    <lineage>
        <taxon>Bacteria</taxon>
        <taxon>Pseudomonadati</taxon>
        <taxon>Pseudomonadota</taxon>
        <taxon>Gammaproteobacteria</taxon>
        <taxon>Oceanospirillales</taxon>
        <taxon>Halomonadaceae</taxon>
        <taxon>Salinicola</taxon>
    </lineage>
</organism>
<feature type="domain" description="3-hydroxyisobutyrate dehydrogenase-like NAD-binding" evidence="12">
    <location>
        <begin position="171"/>
        <end position="291"/>
    </location>
</feature>
<dbReference type="InterPro" id="IPR006115">
    <property type="entry name" value="6PGDH_NADP-bd"/>
</dbReference>
<dbReference type="RefSeq" id="WP_342595737.1">
    <property type="nucleotide sequence ID" value="NZ_CP151919.1"/>
</dbReference>
<dbReference type="Gene3D" id="1.10.1040.10">
    <property type="entry name" value="N-(1-d-carboxylethyl)-l-norvaline Dehydrogenase, domain 2"/>
    <property type="match status" value="1"/>
</dbReference>
<keyword evidence="14" id="KW-1185">Reference proteome</keyword>
<protein>
    <recommendedName>
        <fullName evidence="8">L-threonate dehydrogenase</fullName>
        <ecNumber evidence="7">1.1.1.411</ecNumber>
    </recommendedName>
</protein>
<name>A0ABZ3CW14_9GAMM</name>
<dbReference type="PANTHER" id="PTHR43060:SF17">
    <property type="entry name" value="L-THREONATE DEHYDROGENASE"/>
    <property type="match status" value="1"/>
</dbReference>
<dbReference type="InterPro" id="IPR015815">
    <property type="entry name" value="HIBADH-related"/>
</dbReference>
<dbReference type="PANTHER" id="PTHR43060">
    <property type="entry name" value="3-HYDROXYISOBUTYRATE DEHYDROGENASE-LIKE 1, MITOCHONDRIAL-RELATED"/>
    <property type="match status" value="1"/>
</dbReference>
<evidence type="ECO:0000256" key="8">
    <source>
        <dbReference type="ARBA" id="ARBA00039407"/>
    </source>
</evidence>
<keyword evidence="4" id="KW-0119">Carbohydrate metabolism</keyword>
<dbReference type="GO" id="GO:0016491">
    <property type="term" value="F:oxidoreductase activity"/>
    <property type="evidence" value="ECO:0007669"/>
    <property type="project" value="UniProtKB-KW"/>
</dbReference>
<comment type="catalytic activity">
    <reaction evidence="9">
        <text>L-threonate + NAD(+) = 2-dehydro-L-erythronate + NADH + H(+)</text>
        <dbReference type="Rhea" id="RHEA:52548"/>
        <dbReference type="ChEBI" id="CHEBI:15378"/>
        <dbReference type="ChEBI" id="CHEBI:57540"/>
        <dbReference type="ChEBI" id="CHEBI:57561"/>
        <dbReference type="ChEBI" id="CHEBI:57945"/>
        <dbReference type="ChEBI" id="CHEBI:136669"/>
        <dbReference type="EC" id="1.1.1.411"/>
    </reaction>
</comment>
<dbReference type="EMBL" id="CP151919">
    <property type="protein sequence ID" value="XAD55337.1"/>
    <property type="molecule type" value="Genomic_DNA"/>
</dbReference>
<sequence length="329" mass="33493">MSTTLRPRVGVIGLGSMGMGMALSLVRAGFETWGCDLREEARAGFAKGGGHAVATPAAMAAEVEIVLTVVVNAEQTRSVLFGGDGLLPGLKPGSLVISCATCAPDAVQALGADLAEREVHLLDAPISGGSVKAAAGQLTMMTSGPAALFERAEAVLDALAAKVFRLGDELGQGSQVKLVNQLLAGVHIAAAAEAMAYGIRGGCDPQTLYEVITQSAGNSWMFENRVPHILAGDYTPHSAVDIFVKDLGIVHDTAHRDKFPLPLTAQALSQFTLASAQGLGREDDSAVIKVYPGIELPGTAANDAGFGTDGADTGPSAGPDAGPNDHGGA</sequence>
<dbReference type="SUPFAM" id="SSF48179">
    <property type="entry name" value="6-phosphogluconate dehydrogenase C-terminal domain-like"/>
    <property type="match status" value="1"/>
</dbReference>
<dbReference type="Pfam" id="PF14833">
    <property type="entry name" value="NAD_binding_11"/>
    <property type="match status" value="1"/>
</dbReference>
<evidence type="ECO:0000259" key="11">
    <source>
        <dbReference type="Pfam" id="PF03446"/>
    </source>
</evidence>
<evidence type="ECO:0000256" key="1">
    <source>
        <dbReference type="ARBA" id="ARBA00022857"/>
    </source>
</evidence>
<keyword evidence="3" id="KW-0520">NAD</keyword>
<dbReference type="InterPro" id="IPR036291">
    <property type="entry name" value="NAD(P)-bd_dom_sf"/>
</dbReference>
<dbReference type="Gene3D" id="3.40.50.720">
    <property type="entry name" value="NAD(P)-binding Rossmann-like Domain"/>
    <property type="match status" value="1"/>
</dbReference>
<evidence type="ECO:0000256" key="10">
    <source>
        <dbReference type="SAM" id="MobiDB-lite"/>
    </source>
</evidence>
<evidence type="ECO:0000256" key="9">
    <source>
        <dbReference type="ARBA" id="ARBA00047312"/>
    </source>
</evidence>
<feature type="compositionally biased region" description="Low complexity" evidence="10">
    <location>
        <begin position="301"/>
        <end position="314"/>
    </location>
</feature>
<dbReference type="SUPFAM" id="SSF51735">
    <property type="entry name" value="NAD(P)-binding Rossmann-fold domains"/>
    <property type="match status" value="1"/>
</dbReference>
<feature type="region of interest" description="Disordered" evidence="10">
    <location>
        <begin position="301"/>
        <end position="329"/>
    </location>
</feature>
<evidence type="ECO:0000256" key="2">
    <source>
        <dbReference type="ARBA" id="ARBA00023002"/>
    </source>
</evidence>
<dbReference type="Pfam" id="PF03446">
    <property type="entry name" value="NAD_binding_2"/>
    <property type="match status" value="1"/>
</dbReference>
<evidence type="ECO:0000256" key="4">
    <source>
        <dbReference type="ARBA" id="ARBA00023277"/>
    </source>
</evidence>
<evidence type="ECO:0000256" key="6">
    <source>
        <dbReference type="ARBA" id="ARBA00037979"/>
    </source>
</evidence>
<evidence type="ECO:0000256" key="7">
    <source>
        <dbReference type="ARBA" id="ARBA00038870"/>
    </source>
</evidence>
<evidence type="ECO:0000259" key="12">
    <source>
        <dbReference type="Pfam" id="PF14833"/>
    </source>
</evidence>
<dbReference type="Proteomes" id="UP001453229">
    <property type="component" value="Chromosome"/>
</dbReference>
<comment type="function">
    <text evidence="5">Catalyzes oxidation of L-threonate to 2-oxo-tetronate. Can use either NAD(+) or NADP(+) as cosubstrate, with a preference for NAD(+).</text>
</comment>
<evidence type="ECO:0000256" key="3">
    <source>
        <dbReference type="ARBA" id="ARBA00023027"/>
    </source>
</evidence>
<accession>A0ABZ3CW14</accession>
<evidence type="ECO:0000313" key="13">
    <source>
        <dbReference type="EMBL" id="XAD55337.1"/>
    </source>
</evidence>